<reference evidence="1" key="1">
    <citation type="submission" date="2019-06" db="EMBL/GenBank/DDBJ databases">
        <authorList>
            <person name="Zheng W."/>
        </authorList>
    </citation>
    <scope>NUCLEOTIDE SEQUENCE</scope>
    <source>
        <strain evidence="1">QDHG01</strain>
    </source>
</reference>
<accession>A0A8J8NW71</accession>
<dbReference type="Proteomes" id="UP000785679">
    <property type="component" value="Unassembled WGS sequence"/>
</dbReference>
<evidence type="ECO:0000313" key="2">
    <source>
        <dbReference type="Proteomes" id="UP000785679"/>
    </source>
</evidence>
<protein>
    <submittedName>
        <fullName evidence="1">Uncharacterized protein</fullName>
    </submittedName>
</protein>
<name>A0A8J8NW71_HALGN</name>
<dbReference type="AlphaFoldDB" id="A0A8J8NW71"/>
<dbReference type="EMBL" id="RRYP01005188">
    <property type="protein sequence ID" value="TNV82258.1"/>
    <property type="molecule type" value="Genomic_DNA"/>
</dbReference>
<proteinExistence type="predicted"/>
<evidence type="ECO:0000313" key="1">
    <source>
        <dbReference type="EMBL" id="TNV82258.1"/>
    </source>
</evidence>
<sequence length="84" mass="9872">MSARHQGGTKWLLAMHNRLAYLPKYQNSYPFAVLALPLYYQTLFESAHSINERYIDQLMNITHFIDPIFNRGCPNPPFFLRRVG</sequence>
<keyword evidence="2" id="KW-1185">Reference proteome</keyword>
<gene>
    <name evidence="1" type="ORF">FGO68_gene16156</name>
</gene>
<organism evidence="1 2">
    <name type="scientific">Halteria grandinella</name>
    <dbReference type="NCBI Taxonomy" id="5974"/>
    <lineage>
        <taxon>Eukaryota</taxon>
        <taxon>Sar</taxon>
        <taxon>Alveolata</taxon>
        <taxon>Ciliophora</taxon>
        <taxon>Intramacronucleata</taxon>
        <taxon>Spirotrichea</taxon>
        <taxon>Stichotrichia</taxon>
        <taxon>Sporadotrichida</taxon>
        <taxon>Halteriidae</taxon>
        <taxon>Halteria</taxon>
    </lineage>
</organism>
<comment type="caution">
    <text evidence="1">The sequence shown here is derived from an EMBL/GenBank/DDBJ whole genome shotgun (WGS) entry which is preliminary data.</text>
</comment>